<evidence type="ECO:0000256" key="1">
    <source>
        <dbReference type="SAM" id="Phobius"/>
    </source>
</evidence>
<organism evidence="2 3">
    <name type="scientific">SAR86 cluster bacterium</name>
    <dbReference type="NCBI Taxonomy" id="2030880"/>
    <lineage>
        <taxon>Bacteria</taxon>
        <taxon>Pseudomonadati</taxon>
        <taxon>Pseudomonadota</taxon>
        <taxon>Gammaproteobacteria</taxon>
        <taxon>SAR86 cluster</taxon>
    </lineage>
</organism>
<proteinExistence type="predicted"/>
<keyword evidence="1" id="KW-0812">Transmembrane</keyword>
<comment type="caution">
    <text evidence="2">The sequence shown here is derived from an EMBL/GenBank/DDBJ whole genome shotgun (WGS) entry which is preliminary data.</text>
</comment>
<gene>
    <name evidence="2" type="ORF">COC19_04460</name>
</gene>
<protein>
    <submittedName>
        <fullName evidence="2">Uncharacterized protein</fullName>
    </submittedName>
</protein>
<keyword evidence="1" id="KW-0472">Membrane</keyword>
<dbReference type="AlphaFoldDB" id="A0A2A4MQ29"/>
<keyword evidence="1" id="KW-1133">Transmembrane helix</keyword>
<evidence type="ECO:0000313" key="2">
    <source>
        <dbReference type="EMBL" id="PCH61726.1"/>
    </source>
</evidence>
<dbReference type="Proteomes" id="UP000218172">
    <property type="component" value="Unassembled WGS sequence"/>
</dbReference>
<reference evidence="3" key="1">
    <citation type="submission" date="2017-08" db="EMBL/GenBank/DDBJ databases">
        <title>A dynamic microbial community with high functional redundancy inhabits the cold, oxic subseafloor aquifer.</title>
        <authorList>
            <person name="Tully B.J."/>
            <person name="Wheat C.G."/>
            <person name="Glazer B.T."/>
            <person name="Huber J.A."/>
        </authorList>
    </citation>
    <scope>NUCLEOTIDE SEQUENCE [LARGE SCALE GENOMIC DNA]</scope>
</reference>
<dbReference type="EMBL" id="NVQR01000062">
    <property type="protein sequence ID" value="PCH61726.1"/>
    <property type="molecule type" value="Genomic_DNA"/>
</dbReference>
<accession>A0A2A4MQ29</accession>
<feature type="transmembrane region" description="Helical" evidence="1">
    <location>
        <begin position="87"/>
        <end position="107"/>
    </location>
</feature>
<evidence type="ECO:0000313" key="3">
    <source>
        <dbReference type="Proteomes" id="UP000218172"/>
    </source>
</evidence>
<name>A0A2A4MQ29_9GAMM</name>
<sequence>MSCPKTQHLLTEYFADDLAAVLKDEIQSHLSACQDCSDELESVLNTQAHLSSWQDQKVPHWDRGLSLFRDEHGVPKIARSFFSGWQWLPTASSFAMLCVLLLNVNFISDDKGMSISFGGQASSSTNTVAEIEARLEAFEKDQDQQMQIFLARMDDRQDSNNLRLIQAVTDRSEKATAVSMETLYRFMEEQRQVDMLNVQLSYEQLMDSDYDTNQSLQQLASYVSFQGETR</sequence>